<proteinExistence type="predicted"/>
<protein>
    <submittedName>
        <fullName evidence="2">Uncharacterized protein</fullName>
    </submittedName>
</protein>
<accession>A0AAV4R5S8</accession>
<feature type="compositionally biased region" description="Basic and acidic residues" evidence="1">
    <location>
        <begin position="82"/>
        <end position="103"/>
    </location>
</feature>
<dbReference type="AlphaFoldDB" id="A0AAV4R5S8"/>
<evidence type="ECO:0000313" key="2">
    <source>
        <dbReference type="EMBL" id="GIY17293.1"/>
    </source>
</evidence>
<reference evidence="2 3" key="1">
    <citation type="submission" date="2021-06" db="EMBL/GenBank/DDBJ databases">
        <title>Caerostris extrusa draft genome.</title>
        <authorList>
            <person name="Kono N."/>
            <person name="Arakawa K."/>
        </authorList>
    </citation>
    <scope>NUCLEOTIDE SEQUENCE [LARGE SCALE GENOMIC DNA]</scope>
</reference>
<gene>
    <name evidence="2" type="ORF">CEXT_77601</name>
</gene>
<name>A0AAV4R5S8_CAEEX</name>
<sequence>MPLSDILVERNMEFLCARKETEENPGKASGKRKQIPDTSVCAKDKWPYITGRIPVAIAPVALLYSFFPREVPMGKMSTSYPGEERIRKKRVNERDVERKKIPD</sequence>
<feature type="region of interest" description="Disordered" evidence="1">
    <location>
        <begin position="75"/>
        <end position="103"/>
    </location>
</feature>
<keyword evidence="3" id="KW-1185">Reference proteome</keyword>
<dbReference type="Proteomes" id="UP001054945">
    <property type="component" value="Unassembled WGS sequence"/>
</dbReference>
<dbReference type="EMBL" id="BPLR01007493">
    <property type="protein sequence ID" value="GIY17293.1"/>
    <property type="molecule type" value="Genomic_DNA"/>
</dbReference>
<evidence type="ECO:0000256" key="1">
    <source>
        <dbReference type="SAM" id="MobiDB-lite"/>
    </source>
</evidence>
<organism evidence="2 3">
    <name type="scientific">Caerostris extrusa</name>
    <name type="common">Bark spider</name>
    <name type="synonym">Caerostris bankana</name>
    <dbReference type="NCBI Taxonomy" id="172846"/>
    <lineage>
        <taxon>Eukaryota</taxon>
        <taxon>Metazoa</taxon>
        <taxon>Ecdysozoa</taxon>
        <taxon>Arthropoda</taxon>
        <taxon>Chelicerata</taxon>
        <taxon>Arachnida</taxon>
        <taxon>Araneae</taxon>
        <taxon>Araneomorphae</taxon>
        <taxon>Entelegynae</taxon>
        <taxon>Araneoidea</taxon>
        <taxon>Araneidae</taxon>
        <taxon>Caerostris</taxon>
    </lineage>
</organism>
<evidence type="ECO:0000313" key="3">
    <source>
        <dbReference type="Proteomes" id="UP001054945"/>
    </source>
</evidence>
<comment type="caution">
    <text evidence="2">The sequence shown here is derived from an EMBL/GenBank/DDBJ whole genome shotgun (WGS) entry which is preliminary data.</text>
</comment>